<feature type="compositionally biased region" description="Polar residues" evidence="1">
    <location>
        <begin position="447"/>
        <end position="482"/>
    </location>
</feature>
<dbReference type="Gene3D" id="3.30.710.10">
    <property type="entry name" value="Potassium Channel Kv1.1, Chain A"/>
    <property type="match status" value="1"/>
</dbReference>
<organism evidence="3 4">
    <name type="scientific">Schizosaccharomyces japonicus (strain yFS275 / FY16936)</name>
    <name type="common">Fission yeast</name>
    <dbReference type="NCBI Taxonomy" id="402676"/>
    <lineage>
        <taxon>Eukaryota</taxon>
        <taxon>Fungi</taxon>
        <taxon>Dikarya</taxon>
        <taxon>Ascomycota</taxon>
        <taxon>Taphrinomycotina</taxon>
        <taxon>Schizosaccharomycetes</taxon>
        <taxon>Schizosaccharomycetales</taxon>
        <taxon>Schizosaccharomycetaceae</taxon>
        <taxon>Schizosaccharomyces</taxon>
    </lineage>
</organism>
<protein>
    <recommendedName>
        <fullName evidence="2">BTB domain-containing protein</fullName>
    </recommendedName>
</protein>
<name>B6K3A9_SCHJY</name>
<dbReference type="SUPFAM" id="SSF54695">
    <property type="entry name" value="POZ domain"/>
    <property type="match status" value="1"/>
</dbReference>
<sequence>MGHESVDSRSFSQLSGRLDNFLFQRGFEQGYCSDITVLAFGNAYALHKIILDQSPFFSAMFEGDWLESKCSAIDLHFDEDEMITLEGFLCCLKYLYSRIDLPTTFSELYTVIATACYLGLDDLVLQCVQELLRLTHSLSDMASHLDFAVNAGKDYGPTTQLLIEVSKVMLCREGSDAPLEVWVRFPILITASVLSADAFFVTDEWTRYCITRELFAFYEHTEGAGCLRSVLAYGVHYMHLTFAQRLKVMQDRDSDGHPLVPAHVLYRSHWLSDELQHIITHNDEHSPSLNLCINAAVDNEEQTEVSQKSPLPQPSMSDIYYDVPQHDDTAISELSFPNYNIPFHIGEHAVYDDARQGDIFRPSKHCSKFPPFRFSVEFHDIDLLRMNKRVYSQTVYYAGSYWNVYIEKVRSKKNSKLRQLGVYLHRASEHATMRMLNGSDSRYADTQSTRVSSYSSQTQDSLDSFTQNSQDETERSVMNSSPAEIDSPTVYLDNRHIVMSYFSVYSPASEGNIGMSYFVASADTFENGQSWGWKSSTLYNQNELSRSIKFVIVLGLV</sequence>
<evidence type="ECO:0000313" key="4">
    <source>
        <dbReference type="Proteomes" id="UP000001744"/>
    </source>
</evidence>
<reference evidence="3 4" key="1">
    <citation type="journal article" date="2011" name="Science">
        <title>Comparative functional genomics of the fission yeasts.</title>
        <authorList>
            <person name="Rhind N."/>
            <person name="Chen Z."/>
            <person name="Yassour M."/>
            <person name="Thompson D.A."/>
            <person name="Haas B.J."/>
            <person name="Habib N."/>
            <person name="Wapinski I."/>
            <person name="Roy S."/>
            <person name="Lin M.F."/>
            <person name="Heiman D.I."/>
            <person name="Young S.K."/>
            <person name="Furuya K."/>
            <person name="Guo Y."/>
            <person name="Pidoux A."/>
            <person name="Chen H.M."/>
            <person name="Robbertse B."/>
            <person name="Goldberg J.M."/>
            <person name="Aoki K."/>
            <person name="Bayne E.H."/>
            <person name="Berlin A.M."/>
            <person name="Desjardins C.A."/>
            <person name="Dobbs E."/>
            <person name="Dukaj L."/>
            <person name="Fan L."/>
            <person name="FitzGerald M.G."/>
            <person name="French C."/>
            <person name="Gujja S."/>
            <person name="Hansen K."/>
            <person name="Keifenheim D."/>
            <person name="Levin J.Z."/>
            <person name="Mosher R.A."/>
            <person name="Mueller C.A."/>
            <person name="Pfiffner J."/>
            <person name="Priest M."/>
            <person name="Russ C."/>
            <person name="Smialowska A."/>
            <person name="Swoboda P."/>
            <person name="Sykes S.M."/>
            <person name="Vaughn M."/>
            <person name="Vengrova S."/>
            <person name="Yoder R."/>
            <person name="Zeng Q."/>
            <person name="Allshire R."/>
            <person name="Baulcombe D."/>
            <person name="Birren B.W."/>
            <person name="Brown W."/>
            <person name="Ekwall K."/>
            <person name="Kellis M."/>
            <person name="Leatherwood J."/>
            <person name="Levin H."/>
            <person name="Margalit H."/>
            <person name="Martienssen R."/>
            <person name="Nieduszynski C.A."/>
            <person name="Spatafora J.W."/>
            <person name="Friedman N."/>
            <person name="Dalgaard J.Z."/>
            <person name="Baumann P."/>
            <person name="Niki H."/>
            <person name="Regev A."/>
            <person name="Nusbaum C."/>
        </authorList>
    </citation>
    <scope>NUCLEOTIDE SEQUENCE [LARGE SCALE GENOMIC DNA]</scope>
    <source>
        <strain evidence="4">yFS275 / FY16936</strain>
    </source>
</reference>
<feature type="region of interest" description="Disordered" evidence="1">
    <location>
        <begin position="447"/>
        <end position="484"/>
    </location>
</feature>
<dbReference type="VEuPathDB" id="FungiDB:SJAG_03093"/>
<dbReference type="PANTHER" id="PTHR47369:SF1">
    <property type="entry name" value="BTB_POZ DOMAIN-CONTAINING PROTEIN"/>
    <property type="match status" value="1"/>
</dbReference>
<dbReference type="InterPro" id="IPR011333">
    <property type="entry name" value="SKP1/BTB/POZ_sf"/>
</dbReference>
<dbReference type="AlphaFoldDB" id="B6K3A9"/>
<dbReference type="PROSITE" id="PS50097">
    <property type="entry name" value="BTB"/>
    <property type="match status" value="1"/>
</dbReference>
<dbReference type="HOGENOM" id="CLU_006358_0_0_1"/>
<evidence type="ECO:0000259" key="2">
    <source>
        <dbReference type="PROSITE" id="PS50097"/>
    </source>
</evidence>
<dbReference type="Pfam" id="PF00651">
    <property type="entry name" value="BTB"/>
    <property type="match status" value="1"/>
</dbReference>
<dbReference type="GO" id="GO:0000151">
    <property type="term" value="C:ubiquitin ligase complex"/>
    <property type="evidence" value="ECO:0000318"/>
    <property type="project" value="GO_Central"/>
</dbReference>
<gene>
    <name evidence="3" type="ORF">SJAG_03093</name>
</gene>
<dbReference type="Proteomes" id="UP000001744">
    <property type="component" value="Unassembled WGS sequence"/>
</dbReference>
<dbReference type="SMART" id="SM00225">
    <property type="entry name" value="BTB"/>
    <property type="match status" value="1"/>
</dbReference>
<evidence type="ECO:0000313" key="3">
    <source>
        <dbReference type="EMBL" id="EEB07966.2"/>
    </source>
</evidence>
<evidence type="ECO:0000256" key="1">
    <source>
        <dbReference type="SAM" id="MobiDB-lite"/>
    </source>
</evidence>
<dbReference type="eggNOG" id="KOG4682">
    <property type="taxonomic scope" value="Eukaryota"/>
</dbReference>
<dbReference type="OrthoDB" id="6359943at2759"/>
<dbReference type="JaponicusDB" id="SJAG_03093"/>
<feature type="domain" description="BTB" evidence="2">
    <location>
        <begin position="33"/>
        <end position="97"/>
    </location>
</feature>
<keyword evidence="4" id="KW-1185">Reference proteome</keyword>
<proteinExistence type="predicted"/>
<accession>B6K3A9</accession>
<dbReference type="PANTHER" id="PTHR47369">
    <property type="entry name" value="BTB/POZ DOMAIN-CONTAINING PROTEIN"/>
    <property type="match status" value="1"/>
</dbReference>
<dbReference type="OMA" id="YERYQFI"/>
<dbReference type="InterPro" id="IPR000210">
    <property type="entry name" value="BTB/POZ_dom"/>
</dbReference>
<dbReference type="EMBL" id="KE651167">
    <property type="protein sequence ID" value="EEB07966.2"/>
    <property type="molecule type" value="Genomic_DNA"/>
</dbReference>
<dbReference type="GeneID" id="7049007"/>
<dbReference type="RefSeq" id="XP_002174259.2">
    <property type="nucleotide sequence ID" value="XM_002174223.2"/>
</dbReference>